<reference evidence="3" key="1">
    <citation type="submission" date="2017-09" db="EMBL/GenBank/DDBJ databases">
        <authorList>
            <person name="Varghese N."/>
            <person name="Submissions S."/>
        </authorList>
    </citation>
    <scope>NUCLEOTIDE SEQUENCE [LARGE SCALE GENOMIC DNA]</scope>
    <source>
        <strain evidence="3">CGMCC 1.12803</strain>
    </source>
</reference>
<organism evidence="2 3">
    <name type="scientific">Pedobacter xixiisoli</name>
    <dbReference type="NCBI Taxonomy" id="1476464"/>
    <lineage>
        <taxon>Bacteria</taxon>
        <taxon>Pseudomonadati</taxon>
        <taxon>Bacteroidota</taxon>
        <taxon>Sphingobacteriia</taxon>
        <taxon>Sphingobacteriales</taxon>
        <taxon>Sphingobacteriaceae</taxon>
        <taxon>Pedobacter</taxon>
    </lineage>
</organism>
<dbReference type="AlphaFoldDB" id="A0A286AAC2"/>
<dbReference type="EMBL" id="OCMT01000003">
    <property type="protein sequence ID" value="SOD18855.1"/>
    <property type="molecule type" value="Genomic_DNA"/>
</dbReference>
<protein>
    <submittedName>
        <fullName evidence="2">Sugar phosphate isomerase/epimerase</fullName>
    </submittedName>
</protein>
<sequence>MDYRQDSYLRPSITHKLKKETKKMTTIQGPAVFLAQFISDEAPFNSLDSICKWAADLGFKGIQMPTLDSRFIDLKLAAESKTYADELTGKVAAHGLKITELSTHLQGQLVAVHPAYNELFDAFAAPEVKNNPKARTEWAIQQLKYAAKASQNLGLNAHATFSGSLLWQFFHPWPQRPEGLVDEGFTELAKRWLPILNEFDNCGVDVCYEIHPGEDLFDGITYEMFLEKVNQHPRACLLYDPSHFVLQQLDYIQYIDLYHERIKAFHVKDSEFNPTGRQGTFGGYQGWADRAGRYRSPGDGQVDFKTIFSKLAQYDFKGWAVMEWECCIKNQQDGAREGAEFIKKHIINVTDKAFDDFAAAGSDAAFNKKILGL</sequence>
<evidence type="ECO:0000259" key="1">
    <source>
        <dbReference type="Pfam" id="PF01261"/>
    </source>
</evidence>
<evidence type="ECO:0000313" key="2">
    <source>
        <dbReference type="EMBL" id="SOD18855.1"/>
    </source>
</evidence>
<dbReference type="PANTHER" id="PTHR12110">
    <property type="entry name" value="HYDROXYPYRUVATE ISOMERASE"/>
    <property type="match status" value="1"/>
</dbReference>
<accession>A0A286AAC2</accession>
<dbReference type="Proteomes" id="UP000219281">
    <property type="component" value="Unassembled WGS sequence"/>
</dbReference>
<feature type="domain" description="Xylose isomerase-like TIM barrel" evidence="1">
    <location>
        <begin position="52"/>
        <end position="344"/>
    </location>
</feature>
<proteinExistence type="predicted"/>
<name>A0A286AAC2_9SPHI</name>
<keyword evidence="2" id="KW-0413">Isomerase</keyword>
<dbReference type="PANTHER" id="PTHR12110:SF21">
    <property type="entry name" value="XYLOSE ISOMERASE-LIKE TIM BARREL DOMAIN-CONTAINING PROTEIN"/>
    <property type="match status" value="1"/>
</dbReference>
<gene>
    <name evidence="2" type="ORF">SAMN06297358_3220</name>
</gene>
<evidence type="ECO:0000313" key="3">
    <source>
        <dbReference type="Proteomes" id="UP000219281"/>
    </source>
</evidence>
<keyword evidence="3" id="KW-1185">Reference proteome</keyword>
<dbReference type="InterPro" id="IPR013022">
    <property type="entry name" value="Xyl_isomerase-like_TIM-brl"/>
</dbReference>
<dbReference type="Pfam" id="PF01261">
    <property type="entry name" value="AP_endonuc_2"/>
    <property type="match status" value="1"/>
</dbReference>
<dbReference type="InterPro" id="IPR036237">
    <property type="entry name" value="Xyl_isomerase-like_sf"/>
</dbReference>
<dbReference type="InterPro" id="IPR050312">
    <property type="entry name" value="IolE/XylAMocC-like"/>
</dbReference>
<dbReference type="SUPFAM" id="SSF51658">
    <property type="entry name" value="Xylose isomerase-like"/>
    <property type="match status" value="1"/>
</dbReference>
<dbReference type="Gene3D" id="3.20.20.150">
    <property type="entry name" value="Divalent-metal-dependent TIM barrel enzymes"/>
    <property type="match status" value="1"/>
</dbReference>
<dbReference type="GO" id="GO:0016853">
    <property type="term" value="F:isomerase activity"/>
    <property type="evidence" value="ECO:0007669"/>
    <property type="project" value="UniProtKB-KW"/>
</dbReference>